<dbReference type="SUPFAM" id="SSF53092">
    <property type="entry name" value="Creatinase/prolidase N-terminal domain"/>
    <property type="match status" value="1"/>
</dbReference>
<dbReference type="InterPro" id="IPR050422">
    <property type="entry name" value="X-Pro_aminopeptidase_P"/>
</dbReference>
<dbReference type="GO" id="GO:0005737">
    <property type="term" value="C:cytoplasm"/>
    <property type="evidence" value="ECO:0007669"/>
    <property type="project" value="UniProtKB-ARBA"/>
</dbReference>
<evidence type="ECO:0000259" key="5">
    <source>
        <dbReference type="Pfam" id="PF01321"/>
    </source>
</evidence>
<dbReference type="InterPro" id="IPR000587">
    <property type="entry name" value="Creatinase_N"/>
</dbReference>
<accession>A0A2T3FT64</accession>
<dbReference type="GO" id="GO:0004177">
    <property type="term" value="F:aminopeptidase activity"/>
    <property type="evidence" value="ECO:0007669"/>
    <property type="project" value="UniProtKB-ARBA"/>
</dbReference>
<dbReference type="Pfam" id="PF01321">
    <property type="entry name" value="Creatinase_N"/>
    <property type="match status" value="1"/>
</dbReference>
<proteinExistence type="inferred from homology"/>
<evidence type="ECO:0000259" key="6">
    <source>
        <dbReference type="Pfam" id="PF16188"/>
    </source>
</evidence>
<dbReference type="GO" id="GO:0046872">
    <property type="term" value="F:metal ion binding"/>
    <property type="evidence" value="ECO:0007669"/>
    <property type="project" value="UniProtKB-KW"/>
</dbReference>
<dbReference type="FunFam" id="3.90.230.10:FF:000009">
    <property type="entry name" value="xaa-Pro aminopeptidase 2"/>
    <property type="match status" value="1"/>
</dbReference>
<dbReference type="InterPro" id="IPR029149">
    <property type="entry name" value="Creatin/AminoP/Spt16_N"/>
</dbReference>
<keyword evidence="3" id="KW-0378">Hydrolase</keyword>
<dbReference type="SUPFAM" id="SSF55920">
    <property type="entry name" value="Creatinase/aminopeptidase"/>
    <property type="match status" value="1"/>
</dbReference>
<comment type="similarity">
    <text evidence="1">Belongs to the peptidase M24B family.</text>
</comment>
<evidence type="ECO:0000256" key="1">
    <source>
        <dbReference type="ARBA" id="ARBA00008766"/>
    </source>
</evidence>
<keyword evidence="2" id="KW-0479">Metal-binding</keyword>
<dbReference type="AlphaFoldDB" id="A0A2T3FT64"/>
<dbReference type="InterPro" id="IPR032416">
    <property type="entry name" value="Peptidase_M24_C"/>
</dbReference>
<name>A0A2T3FT64_9CLOT</name>
<feature type="domain" description="Peptidase M24 C-terminal" evidence="6">
    <location>
        <begin position="549"/>
        <end position="609"/>
    </location>
</feature>
<dbReference type="Pfam" id="PF16188">
    <property type="entry name" value="Peptidase_M24_C"/>
    <property type="match status" value="1"/>
</dbReference>
<evidence type="ECO:0000313" key="7">
    <source>
        <dbReference type="EMBL" id="PST38441.1"/>
    </source>
</evidence>
<feature type="domain" description="Peptidase M24" evidence="4">
    <location>
        <begin position="321"/>
        <end position="539"/>
    </location>
</feature>
<reference evidence="7 8" key="1">
    <citation type="submission" date="2018-03" db="EMBL/GenBank/DDBJ databases">
        <title>Lachnoclostridium SNUG30386 gen.nov., sp.nov., isolated from human faeces.</title>
        <authorList>
            <person name="Seo B."/>
            <person name="Jeon K."/>
            <person name="Ko G."/>
        </authorList>
    </citation>
    <scope>NUCLEOTIDE SEQUENCE [LARGE SCALE GENOMIC DNA]</scope>
    <source>
        <strain evidence="7 8">SNUG30386</strain>
    </source>
</reference>
<dbReference type="Gene3D" id="3.40.350.10">
    <property type="entry name" value="Creatinase/prolidase N-terminal domain"/>
    <property type="match status" value="2"/>
</dbReference>
<dbReference type="PANTHER" id="PTHR43763">
    <property type="entry name" value="XAA-PRO AMINOPEPTIDASE 1"/>
    <property type="match status" value="1"/>
</dbReference>
<dbReference type="PANTHER" id="PTHR43763:SF6">
    <property type="entry name" value="XAA-PRO AMINOPEPTIDASE 1"/>
    <property type="match status" value="1"/>
</dbReference>
<evidence type="ECO:0000313" key="8">
    <source>
        <dbReference type="Proteomes" id="UP000241048"/>
    </source>
</evidence>
<comment type="caution">
    <text evidence="7">The sequence shown here is derived from an EMBL/GenBank/DDBJ whole genome shotgun (WGS) entry which is preliminary data.</text>
</comment>
<dbReference type="EMBL" id="PYLO01000001">
    <property type="protein sequence ID" value="PST38441.1"/>
    <property type="molecule type" value="Genomic_DNA"/>
</dbReference>
<dbReference type="Gene3D" id="3.90.230.10">
    <property type="entry name" value="Creatinase/methionine aminopeptidase superfamily"/>
    <property type="match status" value="1"/>
</dbReference>
<gene>
    <name evidence="7" type="ORF">C7U56_00300</name>
</gene>
<keyword evidence="8" id="KW-1185">Reference proteome</keyword>
<dbReference type="Proteomes" id="UP000241048">
    <property type="component" value="Unassembled WGS sequence"/>
</dbReference>
<protein>
    <submittedName>
        <fullName evidence="7">Peptidase M24</fullName>
    </submittedName>
</protein>
<dbReference type="Pfam" id="PF00557">
    <property type="entry name" value="Peptidase_M24"/>
    <property type="match status" value="1"/>
</dbReference>
<evidence type="ECO:0000256" key="2">
    <source>
        <dbReference type="ARBA" id="ARBA00022723"/>
    </source>
</evidence>
<evidence type="ECO:0000259" key="4">
    <source>
        <dbReference type="Pfam" id="PF00557"/>
    </source>
</evidence>
<dbReference type="InterPro" id="IPR036005">
    <property type="entry name" value="Creatinase/aminopeptidase-like"/>
</dbReference>
<organism evidence="7 8">
    <name type="scientific">Clostridium fessum</name>
    <dbReference type="NCBI Taxonomy" id="2126740"/>
    <lineage>
        <taxon>Bacteria</taxon>
        <taxon>Bacillati</taxon>
        <taxon>Bacillota</taxon>
        <taxon>Clostridia</taxon>
        <taxon>Eubacteriales</taxon>
        <taxon>Clostridiaceae</taxon>
        <taxon>Clostridium</taxon>
    </lineage>
</organism>
<evidence type="ECO:0000256" key="3">
    <source>
        <dbReference type="ARBA" id="ARBA00022801"/>
    </source>
</evidence>
<sequence length="609" mass="68941">MDNRETIGGRKMGREVRERIEQLREKMAERGMDAYLIPTSDFHGSEYVSEYFKCRKYMTGFTGSAGTAIITMEDAGLWTDGRYFVQAAAELSGSGVKLYRSGQEGVPTTLEFLKKHMPEQGVLGFDGRVVDTAEGEHIAKALSGKKVRISEGEDLIGSIWDDRPALPMNPVWILEEKYAGKPAAEKIADLRGEMKKCQATVHLLTSLDDIAWLLNIRGDDIVHTPVVLSYLIVTKQELFFFIHEKTLNEEVRAYLHGLGVRIMPYEAVYQIASAFRYERVLLEKSKINYRLFRCLDASVKVIEAMNPTAAAKAVKNPVEQENMRRVHVQDGLVLTRFLRWMKEHAGEKGLDEWTAGEYLDKLRLEQKNCLDMSFTTISAWGPNAAMCHYTASETEKSSVPNKGLYLVDSGGQYYEGTTDVTRTIAVGPITQEEKRCCTLVACSMLRLLDAKFMYGCRGINLDYIARELLWRNGLDFNHGTGHGVGYLGCVHERPNSIRWRLLTSPAENAVLEEGMVTSDEPGLYLEGKFGIRTENLMLCVKDVKNEFGQFMKFENLTWVPIDLDTIDVSLMEGRDRELLNAYHKGVFKKLSPYMTEEEKAWLTEATRAI</sequence>
<dbReference type="Pfam" id="PF16189">
    <property type="entry name" value="Creatinase_N_2"/>
    <property type="match status" value="1"/>
</dbReference>
<dbReference type="InterPro" id="IPR000994">
    <property type="entry name" value="Pept_M24"/>
</dbReference>
<feature type="domain" description="Creatinase N-terminal" evidence="5">
    <location>
        <begin position="19"/>
        <end position="147"/>
    </location>
</feature>